<organism evidence="9 10">
    <name type="scientific">Artemia franciscana</name>
    <name type="common">Brine shrimp</name>
    <name type="synonym">Artemia sanfranciscana</name>
    <dbReference type="NCBI Taxonomy" id="6661"/>
    <lineage>
        <taxon>Eukaryota</taxon>
        <taxon>Metazoa</taxon>
        <taxon>Ecdysozoa</taxon>
        <taxon>Arthropoda</taxon>
        <taxon>Crustacea</taxon>
        <taxon>Branchiopoda</taxon>
        <taxon>Anostraca</taxon>
        <taxon>Artemiidae</taxon>
        <taxon>Artemia</taxon>
    </lineage>
</organism>
<dbReference type="Gene3D" id="3.30.70.600">
    <property type="entry name" value="Ribosomal protein S10 domain"/>
    <property type="match status" value="1"/>
</dbReference>
<dbReference type="PANTHER" id="PTHR13334">
    <property type="entry name" value="MITOCHONDRIAL 28S RIBOSOMAL PROTEIN S10"/>
    <property type="match status" value="1"/>
</dbReference>
<evidence type="ECO:0000256" key="1">
    <source>
        <dbReference type="ARBA" id="ARBA00004173"/>
    </source>
</evidence>
<evidence type="ECO:0000313" key="9">
    <source>
        <dbReference type="EMBL" id="KAK2707092.1"/>
    </source>
</evidence>
<dbReference type="EMBL" id="JAVRJZ010000019">
    <property type="protein sequence ID" value="KAK2707092.1"/>
    <property type="molecule type" value="Genomic_DNA"/>
</dbReference>
<dbReference type="InterPro" id="IPR036838">
    <property type="entry name" value="Ribosomal_uS10_dom_sf"/>
</dbReference>
<evidence type="ECO:0000259" key="8">
    <source>
        <dbReference type="SMART" id="SM01403"/>
    </source>
</evidence>
<dbReference type="Proteomes" id="UP001187531">
    <property type="component" value="Unassembled WGS sequence"/>
</dbReference>
<evidence type="ECO:0000256" key="5">
    <source>
        <dbReference type="ARBA" id="ARBA00023274"/>
    </source>
</evidence>
<dbReference type="PANTHER" id="PTHR13334:SF4">
    <property type="entry name" value="SMALL RIBOSOMAL SUBUNIT PROTEIN US10M"/>
    <property type="match status" value="1"/>
</dbReference>
<dbReference type="GO" id="GO:0005763">
    <property type="term" value="C:mitochondrial small ribosomal subunit"/>
    <property type="evidence" value="ECO:0007669"/>
    <property type="project" value="InterPro"/>
</dbReference>
<dbReference type="Pfam" id="PF00338">
    <property type="entry name" value="Ribosomal_S10"/>
    <property type="match status" value="1"/>
</dbReference>
<dbReference type="SMART" id="SM01403">
    <property type="entry name" value="Ribosomal_S10"/>
    <property type="match status" value="1"/>
</dbReference>
<keyword evidence="5" id="KW-0687">Ribonucleoprotein</keyword>
<reference evidence="9" key="1">
    <citation type="submission" date="2023-07" db="EMBL/GenBank/DDBJ databases">
        <title>Chromosome-level genome assembly of Artemia franciscana.</title>
        <authorList>
            <person name="Jo E."/>
        </authorList>
    </citation>
    <scope>NUCLEOTIDE SEQUENCE</scope>
    <source>
        <tissue evidence="9">Whole body</tissue>
    </source>
</reference>
<dbReference type="SUPFAM" id="SSF54999">
    <property type="entry name" value="Ribosomal protein S10"/>
    <property type="match status" value="1"/>
</dbReference>
<keyword evidence="10" id="KW-1185">Reference proteome</keyword>
<dbReference type="AlphaFoldDB" id="A0AA88HLL5"/>
<dbReference type="InterPro" id="IPR027486">
    <property type="entry name" value="Ribosomal_uS10_dom"/>
</dbReference>
<feature type="domain" description="Small ribosomal subunit protein uS10" evidence="8">
    <location>
        <begin position="34"/>
        <end position="132"/>
    </location>
</feature>
<gene>
    <name evidence="9" type="ORF">QYM36_014950</name>
</gene>
<keyword evidence="4" id="KW-0496">Mitochondrion</keyword>
<comment type="caution">
    <text evidence="9">The sequence shown here is derived from an EMBL/GenBank/DDBJ whole genome shotgun (WGS) entry which is preliminary data.</text>
</comment>
<dbReference type="InterPro" id="IPR040055">
    <property type="entry name" value="Ribosomal_uS10m"/>
</dbReference>
<evidence type="ECO:0000256" key="7">
    <source>
        <dbReference type="ARBA" id="ARBA00035544"/>
    </source>
</evidence>
<comment type="subcellular location">
    <subcellularLocation>
        <location evidence="1">Mitochondrion</location>
    </subcellularLocation>
</comment>
<feature type="non-terminal residue" evidence="9">
    <location>
        <position position="133"/>
    </location>
</feature>
<evidence type="ECO:0000256" key="4">
    <source>
        <dbReference type="ARBA" id="ARBA00023128"/>
    </source>
</evidence>
<keyword evidence="3" id="KW-0689">Ribosomal protein</keyword>
<evidence type="ECO:0000256" key="6">
    <source>
        <dbReference type="ARBA" id="ARBA00035261"/>
    </source>
</evidence>
<comment type="similarity">
    <text evidence="2">Belongs to the universal ribosomal protein uS10 family.</text>
</comment>
<evidence type="ECO:0000256" key="3">
    <source>
        <dbReference type="ARBA" id="ARBA00022980"/>
    </source>
</evidence>
<accession>A0AA88HLL5</accession>
<evidence type="ECO:0000256" key="2">
    <source>
        <dbReference type="ARBA" id="ARBA00007102"/>
    </source>
</evidence>
<protein>
    <recommendedName>
        <fullName evidence="6">Small ribosomal subunit protein uS10m</fullName>
    </recommendedName>
    <alternativeName>
        <fullName evidence="7">28S ribosomal protein S10, mitochondrial</fullName>
    </alternativeName>
</protein>
<name>A0AA88HLL5_ARTSF</name>
<proteinExistence type="inferred from homology"/>
<sequence length="133" mass="15537">MSKIGTTIRRFFPSSNKINCFSTQIPDKLYKNIEIEVKCGQPAILKSYEYFVTSAAKHLGITVGSCWAPKLPVHDRMTLLRSVHIYKKHREQYEVRTYYRYFNFHKLTGSTADTFLEYVQRNLPEGVGMKVTY</sequence>
<evidence type="ECO:0000313" key="10">
    <source>
        <dbReference type="Proteomes" id="UP001187531"/>
    </source>
</evidence>